<dbReference type="PATRIC" id="fig|1345695.10.peg.2503"/>
<feature type="repeat" description="Cell wall-binding" evidence="5">
    <location>
        <begin position="118"/>
        <end position="137"/>
    </location>
</feature>
<dbReference type="SUPFAM" id="SSF51445">
    <property type="entry name" value="(Trans)glycosidases"/>
    <property type="match status" value="1"/>
</dbReference>
<dbReference type="GeneID" id="55474650"/>
<feature type="repeat" description="Cell wall-binding" evidence="5">
    <location>
        <begin position="98"/>
        <end position="117"/>
    </location>
</feature>
<dbReference type="CDD" id="cd06525">
    <property type="entry name" value="GH25_Lyc-like"/>
    <property type="match status" value="1"/>
</dbReference>
<dbReference type="PROSITE" id="PS51170">
    <property type="entry name" value="CW"/>
    <property type="match status" value="6"/>
</dbReference>
<feature type="repeat" description="Cell wall-binding" evidence="5">
    <location>
        <begin position="198"/>
        <end position="217"/>
    </location>
</feature>
<comment type="similarity">
    <text evidence="1">Belongs to the glycosyl hydrolase 25 family.</text>
</comment>
<dbReference type="PANTHER" id="PTHR34135:SF2">
    <property type="entry name" value="LYSOZYME"/>
    <property type="match status" value="1"/>
</dbReference>
<dbReference type="EC" id="3.2.1.17" evidence="7"/>
<protein>
    <submittedName>
        <fullName evidence="7">Autolytic lysozyme</fullName>
        <ecNumber evidence="7">3.2.1.17</ecNumber>
    </submittedName>
</protein>
<dbReference type="eggNOG" id="COG5263">
    <property type="taxonomic scope" value="Bacteria"/>
</dbReference>
<dbReference type="SMART" id="SM00641">
    <property type="entry name" value="Glyco_25"/>
    <property type="match status" value="1"/>
</dbReference>
<feature type="chain" id="PRO_5009976435" evidence="6">
    <location>
        <begin position="29"/>
        <end position="489"/>
    </location>
</feature>
<dbReference type="GO" id="GO:0003796">
    <property type="term" value="F:lysozyme activity"/>
    <property type="evidence" value="ECO:0007669"/>
    <property type="project" value="UniProtKB-EC"/>
</dbReference>
<dbReference type="Pfam" id="PF19127">
    <property type="entry name" value="Choline_bind_3"/>
    <property type="match status" value="4"/>
</dbReference>
<organism evidence="7 8">
    <name type="scientific">Clostridium saccharobutylicum DSM 13864</name>
    <dbReference type="NCBI Taxonomy" id="1345695"/>
    <lineage>
        <taxon>Bacteria</taxon>
        <taxon>Bacillati</taxon>
        <taxon>Bacillota</taxon>
        <taxon>Clostridia</taxon>
        <taxon>Eubacteriales</taxon>
        <taxon>Clostridiaceae</taxon>
        <taxon>Clostridium</taxon>
    </lineage>
</organism>
<dbReference type="InterPro" id="IPR018337">
    <property type="entry name" value="Cell_wall/Cho-bd_repeat"/>
</dbReference>
<evidence type="ECO:0000313" key="8">
    <source>
        <dbReference type="Proteomes" id="UP000017118"/>
    </source>
</evidence>
<proteinExistence type="inferred from homology"/>
<feature type="signal peptide" evidence="6">
    <location>
        <begin position="1"/>
        <end position="28"/>
    </location>
</feature>
<dbReference type="KEGG" id="csb:CLSA_c22060"/>
<dbReference type="GO" id="GO:0016998">
    <property type="term" value="P:cell wall macromolecule catabolic process"/>
    <property type="evidence" value="ECO:0007669"/>
    <property type="project" value="InterPro"/>
</dbReference>
<keyword evidence="3 7" id="KW-0378">Hydrolase</keyword>
<sequence length="489" mass="54920">MNIKKNIIGFILVFAVLFSLMPELNVQAATTDLKIYATPSSGSIAKVATSENKSDALNITDSTVNNNSEVDKPNITSTIGWKNENGDWYYYKSDNTKATGWIKPDKNWYYLGYDGKMKTGWINPNGTWYYLDYSGAMAKGWKELNNSKYFLQDDGSMVTGLKEINGKKYMFKSSGAMATGWALLNNQWYYLNVDGSMVTGWVKDNNKSYYLNNSGAMTIGWIKIDESWYDFKDDGSMATGWVTYNGESYYLDTATGKMLVNTTIDGYTLGDDGKSTKKVDLSANFETKFVPVKENTLYKGIDISNWDGNVNFSSVKADGVQLVYMKATQGSTFRDQYLDTYYTNAKSVGLKVGFYHYLDGSSSPESQAENFYNSIKDKQSDLKPALDVESSGFNVMDYTLRFINKFKSLSNMDVCIYTYSSFINSNLDSRLSGYTLWEANYNNNPLNNLPSNNVWSSGSRVGHQYSDKGSVSGIDSDVDLDEFTQGILR</sequence>
<evidence type="ECO:0000256" key="5">
    <source>
        <dbReference type="PROSITE-ProRule" id="PRU00591"/>
    </source>
</evidence>
<keyword evidence="4 7" id="KW-0326">Glycosidase</keyword>
<accession>U5MRN5</accession>
<gene>
    <name evidence="7" type="primary">lyc1</name>
    <name evidence="7" type="ORF">CLSA_c22060</name>
</gene>
<reference evidence="7 8" key="1">
    <citation type="journal article" date="2013" name="Genome Announc.">
        <title>Complete Genome Sequence of the Solvent Producer Clostridium saccharobutylicum NCP262 (DSM 13864).</title>
        <authorList>
            <person name="Poehlein A."/>
            <person name="Hartwich K."/>
            <person name="Krabben P."/>
            <person name="Ehrenreich A."/>
            <person name="Liebl W."/>
            <person name="Durre P."/>
            <person name="Gottschalk G."/>
            <person name="Daniel R."/>
        </authorList>
    </citation>
    <scope>NUCLEOTIDE SEQUENCE [LARGE SCALE GENOMIC DNA]</scope>
    <source>
        <strain evidence="7">DSM 13864</strain>
    </source>
</reference>
<evidence type="ECO:0000313" key="7">
    <source>
        <dbReference type="EMBL" id="AGX43183.1"/>
    </source>
</evidence>
<dbReference type="Proteomes" id="UP000017118">
    <property type="component" value="Chromosome"/>
</dbReference>
<dbReference type="EMBL" id="CP006721">
    <property type="protein sequence ID" value="AGX43183.1"/>
    <property type="molecule type" value="Genomic_DNA"/>
</dbReference>
<dbReference type="GO" id="GO:0016052">
    <property type="term" value="P:carbohydrate catabolic process"/>
    <property type="evidence" value="ECO:0007669"/>
    <property type="project" value="TreeGrafter"/>
</dbReference>
<evidence type="ECO:0000256" key="1">
    <source>
        <dbReference type="ARBA" id="ARBA00010646"/>
    </source>
</evidence>
<dbReference type="AlphaFoldDB" id="U5MRN5"/>
<dbReference type="eggNOG" id="COG3757">
    <property type="taxonomic scope" value="Bacteria"/>
</dbReference>
<dbReference type="InterPro" id="IPR018077">
    <property type="entry name" value="Glyco_hydro_fam25_subgr"/>
</dbReference>
<dbReference type="Gene3D" id="3.20.20.80">
    <property type="entry name" value="Glycosidases"/>
    <property type="match status" value="1"/>
</dbReference>
<evidence type="ECO:0000256" key="4">
    <source>
        <dbReference type="ARBA" id="ARBA00023295"/>
    </source>
</evidence>
<keyword evidence="6" id="KW-0732">Signal</keyword>
<dbReference type="Gene3D" id="2.10.270.10">
    <property type="entry name" value="Cholin Binding"/>
    <property type="match status" value="3"/>
</dbReference>
<evidence type="ECO:0000256" key="2">
    <source>
        <dbReference type="ARBA" id="ARBA00022737"/>
    </source>
</evidence>
<evidence type="ECO:0000256" key="3">
    <source>
        <dbReference type="ARBA" id="ARBA00022801"/>
    </source>
</evidence>
<dbReference type="PROSITE" id="PS51904">
    <property type="entry name" value="GLYCOSYL_HYDROL_F25_2"/>
    <property type="match status" value="1"/>
</dbReference>
<keyword evidence="2" id="KW-0677">Repeat</keyword>
<dbReference type="RefSeq" id="WP_022746338.1">
    <property type="nucleotide sequence ID" value="NC_022571.1"/>
</dbReference>
<feature type="repeat" description="Cell wall-binding" evidence="5">
    <location>
        <begin position="218"/>
        <end position="237"/>
    </location>
</feature>
<dbReference type="GO" id="GO:0009253">
    <property type="term" value="P:peptidoglycan catabolic process"/>
    <property type="evidence" value="ECO:0007669"/>
    <property type="project" value="InterPro"/>
</dbReference>
<dbReference type="SUPFAM" id="SSF69360">
    <property type="entry name" value="Cell wall binding repeat"/>
    <property type="match status" value="1"/>
</dbReference>
<keyword evidence="8" id="KW-1185">Reference proteome</keyword>
<dbReference type="HOGENOM" id="CLU_027326_0_0_9"/>
<dbReference type="PANTHER" id="PTHR34135">
    <property type="entry name" value="LYSOZYME"/>
    <property type="match status" value="1"/>
</dbReference>
<feature type="repeat" description="Cell wall-binding" evidence="5">
    <location>
        <begin position="78"/>
        <end position="97"/>
    </location>
</feature>
<dbReference type="OrthoDB" id="9800780at2"/>
<dbReference type="Pfam" id="PF01183">
    <property type="entry name" value="Glyco_hydro_25"/>
    <property type="match status" value="1"/>
</dbReference>
<dbReference type="InterPro" id="IPR002053">
    <property type="entry name" value="Glyco_hydro_25"/>
</dbReference>
<name>U5MRN5_CLOSA</name>
<evidence type="ECO:0000256" key="6">
    <source>
        <dbReference type="SAM" id="SignalP"/>
    </source>
</evidence>
<dbReference type="InterPro" id="IPR017853">
    <property type="entry name" value="GH"/>
</dbReference>
<feature type="repeat" description="Cell wall-binding" evidence="5">
    <location>
        <begin position="178"/>
        <end position="197"/>
    </location>
</feature>